<evidence type="ECO:0000313" key="2">
    <source>
        <dbReference type="EMBL" id="CAF1480695.1"/>
    </source>
</evidence>
<sequence>MTSFPNNQWLPSAPPSTTSNPSIGFEVYEEEIAYIHKLFSETNIHLSDSIISAMFESGIWYSFVMILENEKRKKDELLIAQMNAQLVHKCPYPTEGIYSNNKETMKKQMISENVTTTQTDMALPIRIDLNLSWETLFESNHT</sequence>
<dbReference type="AlphaFoldDB" id="A0A815RX80"/>
<comment type="caution">
    <text evidence="2">The sequence shown here is derived from an EMBL/GenBank/DDBJ whole genome shotgun (WGS) entry which is preliminary data.</text>
</comment>
<evidence type="ECO:0000313" key="4">
    <source>
        <dbReference type="Proteomes" id="UP000663860"/>
    </source>
</evidence>
<protein>
    <submittedName>
        <fullName evidence="2">Uncharacterized protein</fullName>
    </submittedName>
</protein>
<dbReference type="Proteomes" id="UP000663860">
    <property type="component" value="Unassembled WGS sequence"/>
</dbReference>
<evidence type="ECO:0000256" key="1">
    <source>
        <dbReference type="SAM" id="MobiDB-lite"/>
    </source>
</evidence>
<feature type="compositionally biased region" description="Polar residues" evidence="1">
    <location>
        <begin position="1"/>
        <end position="10"/>
    </location>
</feature>
<dbReference type="Proteomes" id="UP000663868">
    <property type="component" value="Unassembled WGS sequence"/>
</dbReference>
<evidence type="ECO:0000313" key="3">
    <source>
        <dbReference type="EMBL" id="CAF4048194.1"/>
    </source>
</evidence>
<gene>
    <name evidence="2" type="ORF">IZO911_LOCUS43966</name>
    <name evidence="3" type="ORF">KXQ929_LOCUS31356</name>
</gene>
<dbReference type="EMBL" id="CAJNOE010002388">
    <property type="protein sequence ID" value="CAF1480695.1"/>
    <property type="molecule type" value="Genomic_DNA"/>
</dbReference>
<proteinExistence type="predicted"/>
<feature type="region of interest" description="Disordered" evidence="1">
    <location>
        <begin position="1"/>
        <end position="21"/>
    </location>
</feature>
<name>A0A815RX80_9BILA</name>
<accession>A0A815RX80</accession>
<reference evidence="2" key="1">
    <citation type="submission" date="2021-02" db="EMBL/GenBank/DDBJ databases">
        <authorList>
            <person name="Nowell W R."/>
        </authorList>
    </citation>
    <scope>NUCLEOTIDE SEQUENCE</scope>
</reference>
<dbReference type="EMBL" id="CAJOBB010003579">
    <property type="protein sequence ID" value="CAF4048194.1"/>
    <property type="molecule type" value="Genomic_DNA"/>
</dbReference>
<organism evidence="2 4">
    <name type="scientific">Adineta steineri</name>
    <dbReference type="NCBI Taxonomy" id="433720"/>
    <lineage>
        <taxon>Eukaryota</taxon>
        <taxon>Metazoa</taxon>
        <taxon>Spiralia</taxon>
        <taxon>Gnathifera</taxon>
        <taxon>Rotifera</taxon>
        <taxon>Eurotatoria</taxon>
        <taxon>Bdelloidea</taxon>
        <taxon>Adinetida</taxon>
        <taxon>Adinetidae</taxon>
        <taxon>Adineta</taxon>
    </lineage>
</organism>